<evidence type="ECO:0000256" key="20">
    <source>
        <dbReference type="ARBA" id="ARBA00040123"/>
    </source>
</evidence>
<reference evidence="28" key="1">
    <citation type="submission" date="2018-07" db="EMBL/GenBank/DDBJ databases">
        <title>Comparative genomics of catfishes provides insights into carnivory and benthic adaptation.</title>
        <authorList>
            <person name="Zhang Y."/>
            <person name="Wang D."/>
            <person name="Peng Z."/>
            <person name="Zheng S."/>
            <person name="Shao F."/>
            <person name="Tao W."/>
        </authorList>
    </citation>
    <scope>NUCLEOTIDE SEQUENCE</scope>
    <source>
        <strain evidence="28">Chongqing</strain>
    </source>
</reference>
<dbReference type="GO" id="GO:0006631">
    <property type="term" value="P:fatty acid metabolic process"/>
    <property type="evidence" value="ECO:0007669"/>
    <property type="project" value="UniProtKB-KW"/>
</dbReference>
<dbReference type="EMBL" id="MU551696">
    <property type="protein sequence ID" value="KAI5618157.1"/>
    <property type="molecule type" value="Genomic_DNA"/>
</dbReference>
<dbReference type="Gene3D" id="3.10.129.10">
    <property type="entry name" value="Hotdog Thioesterase"/>
    <property type="match status" value="1"/>
</dbReference>
<keyword evidence="8" id="KW-0999">Mitochondrion inner membrane</keyword>
<dbReference type="AlphaFoldDB" id="A0AAD5AMH5"/>
<dbReference type="GO" id="GO:0032587">
    <property type="term" value="C:ruffle membrane"/>
    <property type="evidence" value="ECO:0007669"/>
    <property type="project" value="UniProtKB-SubCell"/>
</dbReference>
<keyword evidence="9" id="KW-0378">Hydrolase</keyword>
<dbReference type="InterPro" id="IPR052365">
    <property type="entry name" value="THEM4/THEM5_acyl-CoA_thioest"/>
</dbReference>
<keyword evidence="14" id="KW-0472">Membrane</keyword>
<evidence type="ECO:0000256" key="21">
    <source>
        <dbReference type="ARBA" id="ARBA00043210"/>
    </source>
</evidence>
<keyword evidence="13" id="KW-0496">Mitochondrion</keyword>
<evidence type="ECO:0000256" key="6">
    <source>
        <dbReference type="ARBA" id="ARBA00022490"/>
    </source>
</evidence>
<dbReference type="EC" id="3.1.2.2" evidence="19"/>
<evidence type="ECO:0000256" key="4">
    <source>
        <dbReference type="ARBA" id="ARBA00004637"/>
    </source>
</evidence>
<evidence type="ECO:0000256" key="10">
    <source>
        <dbReference type="ARBA" id="ARBA00022832"/>
    </source>
</evidence>
<comment type="catalytic activity">
    <reaction evidence="16">
        <text>(5Z,8Z,11Z,14Z)-eicosatetraenoyl-CoA + H2O = (5Z,8Z,11Z,14Z)-eicosatetraenoate + CoA + H(+)</text>
        <dbReference type="Rhea" id="RHEA:40151"/>
        <dbReference type="ChEBI" id="CHEBI:15377"/>
        <dbReference type="ChEBI" id="CHEBI:15378"/>
        <dbReference type="ChEBI" id="CHEBI:32395"/>
        <dbReference type="ChEBI" id="CHEBI:57287"/>
        <dbReference type="ChEBI" id="CHEBI:57368"/>
    </reaction>
    <physiologicalReaction direction="left-to-right" evidence="16">
        <dbReference type="Rhea" id="RHEA:40152"/>
    </physiologicalReaction>
</comment>
<dbReference type="PANTHER" id="PTHR12418">
    <property type="entry name" value="ACYL-COENZYME A THIOESTERASE THEM4"/>
    <property type="match status" value="1"/>
</dbReference>
<proteinExistence type="inferred from homology"/>
<evidence type="ECO:0000256" key="2">
    <source>
        <dbReference type="ARBA" id="ARBA00004569"/>
    </source>
</evidence>
<evidence type="ECO:0000256" key="22">
    <source>
        <dbReference type="ARBA" id="ARBA00047588"/>
    </source>
</evidence>
<dbReference type="SUPFAM" id="SSF54637">
    <property type="entry name" value="Thioesterase/thiol ester dehydrase-isomerase"/>
    <property type="match status" value="1"/>
</dbReference>
<keyword evidence="7" id="KW-0053">Apoptosis</keyword>
<keyword evidence="11" id="KW-0809">Transit peptide</keyword>
<evidence type="ECO:0000256" key="13">
    <source>
        <dbReference type="ARBA" id="ARBA00023128"/>
    </source>
</evidence>
<keyword evidence="29" id="KW-1185">Reference proteome</keyword>
<evidence type="ECO:0000256" key="15">
    <source>
        <dbReference type="ARBA" id="ARBA00023273"/>
    </source>
</evidence>
<keyword evidence="5" id="KW-1003">Cell membrane</keyword>
<sequence>MSLWPFNVKSRDFSQPNASWSAEMQDVYNRYNALCKAETEESGKTGTWRKLPSYNRSLKYVKGGVCLSKIIQSKSRLFTRNIKDLGAAFEYVVFLNQQEKRCVCVFQPGHLLEGPPGHVHGGAIATMIDTVTGTLAGYLAGPVMTANLNINYRSPVPLGSVVVLHSALDRVEGKKIFVSCRVTSTDESKLHTEATALFITFKMGYLFG</sequence>
<keyword evidence="12" id="KW-0443">Lipid metabolism</keyword>
<gene>
    <name evidence="28" type="ORF">C0J50_22139</name>
</gene>
<dbReference type="CDD" id="cd03443">
    <property type="entry name" value="PaaI_thioesterase"/>
    <property type="match status" value="1"/>
</dbReference>
<dbReference type="Pfam" id="PF03061">
    <property type="entry name" value="4HBT"/>
    <property type="match status" value="1"/>
</dbReference>
<keyword evidence="6" id="KW-0963">Cytoplasm</keyword>
<evidence type="ECO:0000256" key="5">
    <source>
        <dbReference type="ARBA" id="ARBA00022475"/>
    </source>
</evidence>
<name>A0AAD5AMH5_SILAS</name>
<dbReference type="GO" id="GO:0005743">
    <property type="term" value="C:mitochondrial inner membrane"/>
    <property type="evidence" value="ECO:0007669"/>
    <property type="project" value="UniProtKB-SubCell"/>
</dbReference>
<evidence type="ECO:0000256" key="25">
    <source>
        <dbReference type="ARBA" id="ARBA00048074"/>
    </source>
</evidence>
<keyword evidence="10" id="KW-0276">Fatty acid metabolism</keyword>
<evidence type="ECO:0000256" key="8">
    <source>
        <dbReference type="ARBA" id="ARBA00022792"/>
    </source>
</evidence>
<evidence type="ECO:0000256" key="7">
    <source>
        <dbReference type="ARBA" id="ARBA00022703"/>
    </source>
</evidence>
<evidence type="ECO:0000256" key="3">
    <source>
        <dbReference type="ARBA" id="ARBA00004632"/>
    </source>
</evidence>
<accession>A0AAD5AMH5</accession>
<protein>
    <recommendedName>
        <fullName evidence="20">Acyl-coenzyme A thioesterase THEM4</fullName>
        <ecNumber evidence="19">3.1.2.2</ecNumber>
    </recommendedName>
    <alternativeName>
        <fullName evidence="21">Thioesterase superfamily member 4</fullName>
    </alternativeName>
</protein>
<dbReference type="GO" id="GO:0016787">
    <property type="term" value="F:hydrolase activity"/>
    <property type="evidence" value="ECO:0007669"/>
    <property type="project" value="UniProtKB-KW"/>
</dbReference>
<dbReference type="InterPro" id="IPR029069">
    <property type="entry name" value="HotDog_dom_sf"/>
</dbReference>
<evidence type="ECO:0000256" key="23">
    <source>
        <dbReference type="ARBA" id="ARBA00047734"/>
    </source>
</evidence>
<evidence type="ECO:0000256" key="18">
    <source>
        <dbReference type="ARBA" id="ARBA00038456"/>
    </source>
</evidence>
<comment type="similarity">
    <text evidence="18">Belongs to the THEM4/THEM5 thioesterase family.</text>
</comment>
<comment type="subcellular location">
    <subcellularLocation>
        <location evidence="3">Cell projection</location>
        <location evidence="3">Ruffle membrane</location>
    </subcellularLocation>
    <subcellularLocation>
        <location evidence="1">Cytoplasm</location>
    </subcellularLocation>
    <subcellularLocation>
        <location evidence="4">Mitochondrion inner membrane</location>
        <topology evidence="4">Peripheral membrane protein</topology>
    </subcellularLocation>
    <subcellularLocation>
        <location evidence="2">Mitochondrion intermembrane space</location>
    </subcellularLocation>
</comment>
<feature type="domain" description="Thioesterase" evidence="27">
    <location>
        <begin position="117"/>
        <end position="188"/>
    </location>
</feature>
<evidence type="ECO:0000256" key="24">
    <source>
        <dbReference type="ARBA" id="ARBA00047969"/>
    </source>
</evidence>
<evidence type="ECO:0000256" key="26">
    <source>
        <dbReference type="ARBA" id="ARBA00048180"/>
    </source>
</evidence>
<dbReference type="GO" id="GO:0005758">
    <property type="term" value="C:mitochondrial intermembrane space"/>
    <property type="evidence" value="ECO:0007669"/>
    <property type="project" value="UniProtKB-SubCell"/>
</dbReference>
<comment type="catalytic activity">
    <reaction evidence="23">
        <text>hexadecanoyl-CoA + H2O = hexadecanoate + CoA + H(+)</text>
        <dbReference type="Rhea" id="RHEA:16645"/>
        <dbReference type="ChEBI" id="CHEBI:7896"/>
        <dbReference type="ChEBI" id="CHEBI:15377"/>
        <dbReference type="ChEBI" id="CHEBI:15378"/>
        <dbReference type="ChEBI" id="CHEBI:57287"/>
        <dbReference type="ChEBI" id="CHEBI:57379"/>
        <dbReference type="EC" id="3.1.2.2"/>
    </reaction>
    <physiologicalReaction direction="left-to-right" evidence="23">
        <dbReference type="Rhea" id="RHEA:16646"/>
    </physiologicalReaction>
</comment>
<dbReference type="GO" id="GO:0006915">
    <property type="term" value="P:apoptotic process"/>
    <property type="evidence" value="ECO:0007669"/>
    <property type="project" value="UniProtKB-KW"/>
</dbReference>
<feature type="non-terminal residue" evidence="28">
    <location>
        <position position="1"/>
    </location>
</feature>
<organism evidence="28 29">
    <name type="scientific">Silurus asotus</name>
    <name type="common">Amur catfish</name>
    <name type="synonym">Parasilurus asotus</name>
    <dbReference type="NCBI Taxonomy" id="30991"/>
    <lineage>
        <taxon>Eukaryota</taxon>
        <taxon>Metazoa</taxon>
        <taxon>Chordata</taxon>
        <taxon>Craniata</taxon>
        <taxon>Vertebrata</taxon>
        <taxon>Euteleostomi</taxon>
        <taxon>Actinopterygii</taxon>
        <taxon>Neopterygii</taxon>
        <taxon>Teleostei</taxon>
        <taxon>Ostariophysi</taxon>
        <taxon>Siluriformes</taxon>
        <taxon>Siluridae</taxon>
        <taxon>Silurus</taxon>
    </lineage>
</organism>
<evidence type="ECO:0000256" key="12">
    <source>
        <dbReference type="ARBA" id="ARBA00023098"/>
    </source>
</evidence>
<comment type="catalytic activity">
    <reaction evidence="22">
        <text>octanoyl-CoA + H2O = octanoate + CoA + H(+)</text>
        <dbReference type="Rhea" id="RHEA:30143"/>
        <dbReference type="ChEBI" id="CHEBI:15377"/>
        <dbReference type="ChEBI" id="CHEBI:15378"/>
        <dbReference type="ChEBI" id="CHEBI:25646"/>
        <dbReference type="ChEBI" id="CHEBI:57287"/>
        <dbReference type="ChEBI" id="CHEBI:57386"/>
    </reaction>
    <physiologicalReaction direction="left-to-right" evidence="22">
        <dbReference type="Rhea" id="RHEA:30144"/>
    </physiologicalReaction>
</comment>
<evidence type="ECO:0000259" key="27">
    <source>
        <dbReference type="Pfam" id="PF03061"/>
    </source>
</evidence>
<evidence type="ECO:0000256" key="11">
    <source>
        <dbReference type="ARBA" id="ARBA00022946"/>
    </source>
</evidence>
<evidence type="ECO:0000256" key="16">
    <source>
        <dbReference type="ARBA" id="ARBA00035852"/>
    </source>
</evidence>
<evidence type="ECO:0000313" key="29">
    <source>
        <dbReference type="Proteomes" id="UP001205998"/>
    </source>
</evidence>
<dbReference type="PANTHER" id="PTHR12418:SF19">
    <property type="entry name" value="ACYL-COENZYME A THIOESTERASE THEM4"/>
    <property type="match status" value="1"/>
</dbReference>
<dbReference type="Proteomes" id="UP001205998">
    <property type="component" value="Unassembled WGS sequence"/>
</dbReference>
<comment type="catalytic activity">
    <reaction evidence="26">
        <text>tetradecanoyl-CoA + H2O = tetradecanoate + CoA + H(+)</text>
        <dbReference type="Rhea" id="RHEA:40119"/>
        <dbReference type="ChEBI" id="CHEBI:15377"/>
        <dbReference type="ChEBI" id="CHEBI:15378"/>
        <dbReference type="ChEBI" id="CHEBI:30807"/>
        <dbReference type="ChEBI" id="CHEBI:57287"/>
        <dbReference type="ChEBI" id="CHEBI:57385"/>
    </reaction>
    <physiologicalReaction direction="left-to-right" evidence="26">
        <dbReference type="Rhea" id="RHEA:40120"/>
    </physiologicalReaction>
</comment>
<evidence type="ECO:0000256" key="1">
    <source>
        <dbReference type="ARBA" id="ARBA00004496"/>
    </source>
</evidence>
<dbReference type="InterPro" id="IPR006683">
    <property type="entry name" value="Thioestr_dom"/>
</dbReference>
<evidence type="ECO:0000256" key="19">
    <source>
        <dbReference type="ARBA" id="ARBA00038848"/>
    </source>
</evidence>
<evidence type="ECO:0000256" key="17">
    <source>
        <dbReference type="ARBA" id="ARBA00037002"/>
    </source>
</evidence>
<comment type="catalytic activity">
    <reaction evidence="17">
        <text>(9Z)-octadecenoyl-CoA + H2O = (9Z)-octadecenoate + CoA + H(+)</text>
        <dbReference type="Rhea" id="RHEA:40139"/>
        <dbReference type="ChEBI" id="CHEBI:15377"/>
        <dbReference type="ChEBI" id="CHEBI:15378"/>
        <dbReference type="ChEBI" id="CHEBI:30823"/>
        <dbReference type="ChEBI" id="CHEBI:57287"/>
        <dbReference type="ChEBI" id="CHEBI:57387"/>
    </reaction>
    <physiologicalReaction direction="left-to-right" evidence="17">
        <dbReference type="Rhea" id="RHEA:40140"/>
    </physiologicalReaction>
</comment>
<evidence type="ECO:0000313" key="28">
    <source>
        <dbReference type="EMBL" id="KAI5618157.1"/>
    </source>
</evidence>
<keyword evidence="15" id="KW-0966">Cell projection</keyword>
<comment type="caution">
    <text evidence="28">The sequence shown here is derived from an EMBL/GenBank/DDBJ whole genome shotgun (WGS) entry which is preliminary data.</text>
</comment>
<comment type="catalytic activity">
    <reaction evidence="24">
        <text>decanoyl-CoA + H2O = decanoate + CoA + H(+)</text>
        <dbReference type="Rhea" id="RHEA:40059"/>
        <dbReference type="ChEBI" id="CHEBI:15377"/>
        <dbReference type="ChEBI" id="CHEBI:15378"/>
        <dbReference type="ChEBI" id="CHEBI:27689"/>
        <dbReference type="ChEBI" id="CHEBI:57287"/>
        <dbReference type="ChEBI" id="CHEBI:61430"/>
    </reaction>
    <physiologicalReaction direction="left-to-right" evidence="24">
        <dbReference type="Rhea" id="RHEA:40060"/>
    </physiologicalReaction>
</comment>
<comment type="catalytic activity">
    <reaction evidence="25">
        <text>dodecanoyl-CoA + H2O = dodecanoate + CoA + H(+)</text>
        <dbReference type="Rhea" id="RHEA:30135"/>
        <dbReference type="ChEBI" id="CHEBI:15377"/>
        <dbReference type="ChEBI" id="CHEBI:15378"/>
        <dbReference type="ChEBI" id="CHEBI:18262"/>
        <dbReference type="ChEBI" id="CHEBI:57287"/>
        <dbReference type="ChEBI" id="CHEBI:57375"/>
    </reaction>
    <physiologicalReaction direction="left-to-right" evidence="25">
        <dbReference type="Rhea" id="RHEA:30136"/>
    </physiologicalReaction>
</comment>
<evidence type="ECO:0000256" key="9">
    <source>
        <dbReference type="ARBA" id="ARBA00022801"/>
    </source>
</evidence>
<evidence type="ECO:0000256" key="14">
    <source>
        <dbReference type="ARBA" id="ARBA00023136"/>
    </source>
</evidence>